<reference evidence="1" key="1">
    <citation type="submission" date="2023-05" db="EMBL/GenBank/DDBJ databases">
        <authorList>
            <person name="Stuckert A."/>
        </authorList>
    </citation>
    <scope>NUCLEOTIDE SEQUENCE</scope>
</reference>
<gene>
    <name evidence="1" type="ORF">SPARVUS_LOCUS15176758</name>
</gene>
<dbReference type="EMBL" id="CATNWA010019807">
    <property type="protein sequence ID" value="CAI9615125.1"/>
    <property type="molecule type" value="Genomic_DNA"/>
</dbReference>
<accession>A0ABN9H0I6</accession>
<protein>
    <submittedName>
        <fullName evidence="1">Uncharacterized protein</fullName>
    </submittedName>
</protein>
<proteinExistence type="predicted"/>
<sequence length="55" mass="5941">MSTDSWYCWGYADHQGTLIISALMINAHVPSEGCRLLALLSSRAVSVTASLSVAW</sequence>
<organism evidence="1 2">
    <name type="scientific">Staurois parvus</name>
    <dbReference type="NCBI Taxonomy" id="386267"/>
    <lineage>
        <taxon>Eukaryota</taxon>
        <taxon>Metazoa</taxon>
        <taxon>Chordata</taxon>
        <taxon>Craniata</taxon>
        <taxon>Vertebrata</taxon>
        <taxon>Euteleostomi</taxon>
        <taxon>Amphibia</taxon>
        <taxon>Batrachia</taxon>
        <taxon>Anura</taxon>
        <taxon>Neobatrachia</taxon>
        <taxon>Ranoidea</taxon>
        <taxon>Ranidae</taxon>
        <taxon>Staurois</taxon>
    </lineage>
</organism>
<name>A0ABN9H0I6_9NEOB</name>
<dbReference type="Proteomes" id="UP001162483">
    <property type="component" value="Unassembled WGS sequence"/>
</dbReference>
<comment type="caution">
    <text evidence="1">The sequence shown here is derived from an EMBL/GenBank/DDBJ whole genome shotgun (WGS) entry which is preliminary data.</text>
</comment>
<evidence type="ECO:0000313" key="1">
    <source>
        <dbReference type="EMBL" id="CAI9615125.1"/>
    </source>
</evidence>
<keyword evidence="2" id="KW-1185">Reference proteome</keyword>
<evidence type="ECO:0000313" key="2">
    <source>
        <dbReference type="Proteomes" id="UP001162483"/>
    </source>
</evidence>